<keyword evidence="6" id="KW-0677">Repeat</keyword>
<evidence type="ECO:0000256" key="5">
    <source>
        <dbReference type="ARBA" id="ARBA00022677"/>
    </source>
</evidence>
<evidence type="ECO:0000256" key="9">
    <source>
        <dbReference type="ARBA" id="ARBA00023098"/>
    </source>
</evidence>
<evidence type="ECO:0000256" key="3">
    <source>
        <dbReference type="ARBA" id="ARBA00009755"/>
    </source>
</evidence>
<gene>
    <name evidence="17" type="ORF">KGF56_004439</name>
</gene>
<evidence type="ECO:0000256" key="8">
    <source>
        <dbReference type="ARBA" id="ARBA00022955"/>
    </source>
</evidence>
<evidence type="ECO:0000256" key="11">
    <source>
        <dbReference type="ARBA" id="ARBA00023235"/>
    </source>
</evidence>
<dbReference type="GO" id="GO:0000250">
    <property type="term" value="F:lanosterol synthase activity"/>
    <property type="evidence" value="ECO:0007669"/>
    <property type="project" value="UniProtKB-EC"/>
</dbReference>
<reference evidence="17" key="1">
    <citation type="journal article" date="2022" name="DNA Res.">
        <title>Genome analysis of five recently described species of the CUG-Ser clade uncovers Candida theae as a new hybrid lineage with pathogenic potential in the Candida parapsilosis species complex.</title>
        <authorList>
            <person name="Mixao V."/>
            <person name="Del Olmo V."/>
            <person name="Hegedusova E."/>
            <person name="Saus E."/>
            <person name="Pryszcz L."/>
            <person name="Cillingova A."/>
            <person name="Nosek J."/>
            <person name="Gabaldon T."/>
        </authorList>
    </citation>
    <scope>NUCLEOTIDE SEQUENCE</scope>
    <source>
        <strain evidence="17">CBS 10844</strain>
    </source>
</reference>
<evidence type="ECO:0000256" key="10">
    <source>
        <dbReference type="ARBA" id="ARBA00023136"/>
    </source>
</evidence>
<accession>A0AAI9STJ0</accession>
<evidence type="ECO:0000256" key="14">
    <source>
        <dbReference type="RuleBase" id="RU362003"/>
    </source>
</evidence>
<dbReference type="InterPro" id="IPR018333">
    <property type="entry name" value="Squalene_cyclase"/>
</dbReference>
<comment type="caution">
    <text evidence="17">The sequence shown here is derived from an EMBL/GenBank/DDBJ whole genome shotgun (WGS) entry which is preliminary data.</text>
</comment>
<evidence type="ECO:0000256" key="12">
    <source>
        <dbReference type="ARBA" id="ARBA00051240"/>
    </source>
</evidence>
<evidence type="ECO:0000259" key="16">
    <source>
        <dbReference type="Pfam" id="PF13249"/>
    </source>
</evidence>
<evidence type="ECO:0000256" key="13">
    <source>
        <dbReference type="ARBA" id="ARBA00060682"/>
    </source>
</evidence>
<dbReference type="PROSITE" id="PS01074">
    <property type="entry name" value="TERPENE_SYNTHASES"/>
    <property type="match status" value="1"/>
</dbReference>
<keyword evidence="4" id="KW-0444">Lipid biosynthesis</keyword>
<keyword evidence="18" id="KW-1185">Reference proteome</keyword>
<protein>
    <recommendedName>
        <fullName evidence="14">Terpene cyclase/mutase family member</fullName>
        <ecNumber evidence="14">5.4.99.-</ecNumber>
    </recommendedName>
</protein>
<dbReference type="Proteomes" id="UP001202479">
    <property type="component" value="Unassembled WGS sequence"/>
</dbReference>
<evidence type="ECO:0000313" key="18">
    <source>
        <dbReference type="Proteomes" id="UP001202479"/>
    </source>
</evidence>
<dbReference type="FunFam" id="1.50.10.20:FF:000003">
    <property type="entry name" value="Terpene cyclase/mutase family member"/>
    <property type="match status" value="1"/>
</dbReference>
<feature type="domain" description="Squalene cyclase C-terminal" evidence="15">
    <location>
        <begin position="387"/>
        <end position="724"/>
    </location>
</feature>
<dbReference type="Pfam" id="PF13249">
    <property type="entry name" value="SQHop_cyclase_N"/>
    <property type="match status" value="1"/>
</dbReference>
<dbReference type="RefSeq" id="XP_049178512.1">
    <property type="nucleotide sequence ID" value="XM_049325878.1"/>
</dbReference>
<dbReference type="SFLD" id="SFLDG01016">
    <property type="entry name" value="Prenyltransferase_Like_2"/>
    <property type="match status" value="1"/>
</dbReference>
<sequence length="733" mass="84187">MYYSEEIGLPKTDSCRWRLRTDYVGRETWHYLSVKEAAAGGIEEPQSNYVKWLLGSPDFPTPQEEEIETPGRAAEKGAEFFKLLQLENGIFPCQYKGPMFMNIGYIAANYFCKNPIPDPFKLEMIRYIVNTAHPVDGGWGLHSVDKSTCFGTTMNYICLRLLGLPADHPVIIKARRTLHGLGGAIRNPHWGKAWLAILNLYDWQGVNPAPPELWTLPYRLPIHPGRWWVHTRAIYLPLGYLSANKVKCDLDPLLEELRNEIYLPSQLPYESIKFGNNRNNVCGVDLYYPHTKILDAANFVLSKWENWRPDWFLKWINSKTYALIEKEYQNTDYLCIAPVSYAMNMVVTYYHEGAKSRNFAGLQRRMNDIVFHGPQGMTVMGTNGVQVWDAAFMVQYFYMTGLVEKPQFQDMIRKAYLFLVRSQFTEDCVEGSFRDKRKGAWPFSTKDQGYTVSDCTAEAMKAIIMVRNDQERFGDIKDEIKDENLYGAVEVLLKIQNVGDWEYGSFSTYEGIRSTLLLEKLNPAEVFNNIMVEYPYVECTDSSVLGLTYFHKYYPNYKPEVIHKAISIAIDSIIDAQDKVDGSWYGCWGICYTYASMFALEALNSVGLDYSNSVSVKRGCDFLISKQLKDGGWSESMRACETHSYVNGEKSLVVQTAWALIGLILADYPDEEPIRMGIKFLMERQLPTGEWKFEDVEGVFNHSCAIEYPSYRFLFPIKALGLYAKKYANEKLI</sequence>
<keyword evidence="10" id="KW-0472">Membrane</keyword>
<dbReference type="FunFam" id="1.50.10.20:FF:000027">
    <property type="entry name" value="Terpene cyclase/mutase family member"/>
    <property type="match status" value="1"/>
</dbReference>
<dbReference type="NCBIfam" id="TIGR01787">
    <property type="entry name" value="squalene_cyclas"/>
    <property type="match status" value="1"/>
</dbReference>
<keyword evidence="11 14" id="KW-0413">Isomerase</keyword>
<organism evidence="17 18">
    <name type="scientific">Candida oxycetoniae</name>
    <dbReference type="NCBI Taxonomy" id="497107"/>
    <lineage>
        <taxon>Eukaryota</taxon>
        <taxon>Fungi</taxon>
        <taxon>Dikarya</taxon>
        <taxon>Ascomycota</taxon>
        <taxon>Saccharomycotina</taxon>
        <taxon>Pichiomycetes</taxon>
        <taxon>Debaryomycetaceae</taxon>
        <taxon>Candida/Lodderomyces clade</taxon>
        <taxon>Candida</taxon>
    </lineage>
</organism>
<dbReference type="GO" id="GO:0005811">
    <property type="term" value="C:lipid droplet"/>
    <property type="evidence" value="ECO:0007669"/>
    <property type="project" value="UniProtKB-SubCell"/>
</dbReference>
<keyword evidence="9" id="KW-0443">Lipid metabolism</keyword>
<keyword evidence="8" id="KW-0752">Steroid biosynthesis</keyword>
<dbReference type="InterPro" id="IPR032697">
    <property type="entry name" value="SQ_cyclase_N"/>
</dbReference>
<dbReference type="AlphaFoldDB" id="A0AAI9STJ0"/>
<evidence type="ECO:0000313" key="17">
    <source>
        <dbReference type="EMBL" id="KAI3402765.2"/>
    </source>
</evidence>
<evidence type="ECO:0000256" key="6">
    <source>
        <dbReference type="ARBA" id="ARBA00022737"/>
    </source>
</evidence>
<dbReference type="GeneID" id="73382054"/>
<dbReference type="Gene3D" id="6.20.120.20">
    <property type="match status" value="1"/>
</dbReference>
<dbReference type="PANTHER" id="PTHR11764:SF20">
    <property type="entry name" value="LANOSTEROL SYNTHASE"/>
    <property type="match status" value="1"/>
</dbReference>
<proteinExistence type="inferred from homology"/>
<keyword evidence="5" id="KW-0551">Lipid droplet</keyword>
<dbReference type="SUPFAM" id="SSF48239">
    <property type="entry name" value="Terpenoid cyclases/Protein prenyltransferases"/>
    <property type="match status" value="2"/>
</dbReference>
<comment type="similarity">
    <text evidence="3 14">Belongs to the terpene cyclase/mutase family.</text>
</comment>
<dbReference type="Gene3D" id="1.50.10.20">
    <property type="match status" value="2"/>
</dbReference>
<dbReference type="EC" id="5.4.99.-" evidence="14"/>
<dbReference type="GO" id="GO:0016104">
    <property type="term" value="P:triterpenoid biosynthetic process"/>
    <property type="evidence" value="ECO:0007669"/>
    <property type="project" value="InterPro"/>
</dbReference>
<comment type="subcellular location">
    <subcellularLocation>
        <location evidence="1">Endoplasmic reticulum membrane</location>
        <topology evidence="1">Peripheral membrane protein</topology>
    </subcellularLocation>
    <subcellularLocation>
        <location evidence="2">Lipid droplet</location>
    </subcellularLocation>
</comment>
<dbReference type="InterPro" id="IPR032696">
    <property type="entry name" value="SQ_cyclase_C"/>
</dbReference>
<evidence type="ECO:0000256" key="2">
    <source>
        <dbReference type="ARBA" id="ARBA00004502"/>
    </source>
</evidence>
<evidence type="ECO:0000256" key="1">
    <source>
        <dbReference type="ARBA" id="ARBA00004406"/>
    </source>
</evidence>
<dbReference type="GO" id="GO:0005789">
    <property type="term" value="C:endoplasmic reticulum membrane"/>
    <property type="evidence" value="ECO:0007669"/>
    <property type="project" value="UniProtKB-SubCell"/>
</dbReference>
<feature type="domain" description="Squalene cyclase N-terminal" evidence="16">
    <location>
        <begin position="84"/>
        <end position="270"/>
    </location>
</feature>
<comment type="pathway">
    <text evidence="13">Terpene metabolism; lanosterol biosynthesis; lanosterol from farnesyl diphosphate: step 3/3.</text>
</comment>
<dbReference type="PANTHER" id="PTHR11764">
    <property type="entry name" value="TERPENE CYCLASE/MUTASE FAMILY MEMBER"/>
    <property type="match status" value="1"/>
</dbReference>
<evidence type="ECO:0000256" key="4">
    <source>
        <dbReference type="ARBA" id="ARBA00022516"/>
    </source>
</evidence>
<evidence type="ECO:0000256" key="7">
    <source>
        <dbReference type="ARBA" id="ARBA00022824"/>
    </source>
</evidence>
<dbReference type="GO" id="GO:0006696">
    <property type="term" value="P:ergosterol biosynthetic process"/>
    <property type="evidence" value="ECO:0007669"/>
    <property type="project" value="UniProtKB-ARBA"/>
</dbReference>
<dbReference type="CDD" id="cd02892">
    <property type="entry name" value="SQCY_1"/>
    <property type="match status" value="1"/>
</dbReference>
<dbReference type="Pfam" id="PF13243">
    <property type="entry name" value="SQHop_cyclase_C"/>
    <property type="match status" value="1"/>
</dbReference>
<dbReference type="InterPro" id="IPR002365">
    <property type="entry name" value="Terpene_synthase_CS"/>
</dbReference>
<comment type="catalytic activity">
    <reaction evidence="12">
        <text>(S)-2,3-epoxysqualene = lanosterol</text>
        <dbReference type="Rhea" id="RHEA:14621"/>
        <dbReference type="ChEBI" id="CHEBI:15441"/>
        <dbReference type="ChEBI" id="CHEBI:16521"/>
        <dbReference type="EC" id="5.4.99.7"/>
    </reaction>
    <physiologicalReaction direction="left-to-right" evidence="12">
        <dbReference type="Rhea" id="RHEA:14622"/>
    </physiologicalReaction>
</comment>
<keyword evidence="7" id="KW-0256">Endoplasmic reticulum</keyword>
<evidence type="ECO:0000259" key="15">
    <source>
        <dbReference type="Pfam" id="PF13243"/>
    </source>
</evidence>
<dbReference type="InterPro" id="IPR008930">
    <property type="entry name" value="Terpenoid_cyclase/PrenylTrfase"/>
</dbReference>
<name>A0AAI9STJ0_9ASCO</name>
<dbReference type="EMBL" id="JAHUZD010000141">
    <property type="protein sequence ID" value="KAI3402765.2"/>
    <property type="molecule type" value="Genomic_DNA"/>
</dbReference>